<evidence type="ECO:0000256" key="1">
    <source>
        <dbReference type="SAM" id="MobiDB-lite"/>
    </source>
</evidence>
<dbReference type="RefSeq" id="WP_160003151.1">
    <property type="nucleotide sequence ID" value="NZ_FNVE01000003.1"/>
</dbReference>
<proteinExistence type="predicted"/>
<dbReference type="AlphaFoldDB" id="A0AAQ1G6R3"/>
<feature type="compositionally biased region" description="Acidic residues" evidence="1">
    <location>
        <begin position="32"/>
        <end position="42"/>
    </location>
</feature>
<comment type="caution">
    <text evidence="2">The sequence shown here is derived from an EMBL/GenBank/DDBJ whole genome shotgun (WGS) entry which is preliminary data.</text>
</comment>
<reference evidence="2 3" key="1">
    <citation type="submission" date="2016-10" db="EMBL/GenBank/DDBJ databases">
        <authorList>
            <person name="Varghese N."/>
            <person name="Submissions S."/>
        </authorList>
    </citation>
    <scope>NUCLEOTIDE SEQUENCE [LARGE SCALE GENOMIC DNA]</scope>
    <source>
        <strain evidence="2 3">CECT 8317</strain>
    </source>
</reference>
<protein>
    <submittedName>
        <fullName evidence="2">Uncharacterized protein</fullName>
    </submittedName>
</protein>
<evidence type="ECO:0000313" key="2">
    <source>
        <dbReference type="EMBL" id="SEG03177.1"/>
    </source>
</evidence>
<feature type="region of interest" description="Disordered" evidence="1">
    <location>
        <begin position="1"/>
        <end position="53"/>
    </location>
</feature>
<sequence length="53" mass="6119">MSFDQQHPGENNLPHSPLPELEPPHSRWEGPLEGEELNELDAGDFCHRLREDD</sequence>
<keyword evidence="3" id="KW-1185">Reference proteome</keyword>
<organism evidence="2 3">
    <name type="scientific">Halopseudomonas aestusnigri</name>
    <dbReference type="NCBI Taxonomy" id="857252"/>
    <lineage>
        <taxon>Bacteria</taxon>
        <taxon>Pseudomonadati</taxon>
        <taxon>Pseudomonadota</taxon>
        <taxon>Gammaproteobacteria</taxon>
        <taxon>Pseudomonadales</taxon>
        <taxon>Pseudomonadaceae</taxon>
        <taxon>Halopseudomonas</taxon>
    </lineage>
</organism>
<accession>A0AAQ1G6R3</accession>
<dbReference type="Proteomes" id="UP000243518">
    <property type="component" value="Unassembled WGS sequence"/>
</dbReference>
<gene>
    <name evidence="2" type="ORF">SAMN05216586_10319</name>
</gene>
<dbReference type="EMBL" id="FNVE01000003">
    <property type="protein sequence ID" value="SEG03177.1"/>
    <property type="molecule type" value="Genomic_DNA"/>
</dbReference>
<name>A0AAQ1G6R3_9GAMM</name>
<evidence type="ECO:0000313" key="3">
    <source>
        <dbReference type="Proteomes" id="UP000243518"/>
    </source>
</evidence>
<feature type="compositionally biased region" description="Basic and acidic residues" evidence="1">
    <location>
        <begin position="44"/>
        <end position="53"/>
    </location>
</feature>